<accession>A0A0K2UW86</accession>
<reference evidence="1" key="1">
    <citation type="submission" date="2014-05" db="EMBL/GenBank/DDBJ databases">
        <authorList>
            <person name="Chronopoulou M."/>
        </authorList>
    </citation>
    <scope>NUCLEOTIDE SEQUENCE</scope>
    <source>
        <tissue evidence="1">Whole organism</tissue>
    </source>
</reference>
<dbReference type="EMBL" id="HACA01025143">
    <property type="protein sequence ID" value="CDW42504.1"/>
    <property type="molecule type" value="Transcribed_RNA"/>
</dbReference>
<dbReference type="AlphaFoldDB" id="A0A0K2UW86"/>
<name>A0A0K2UW86_LEPSM</name>
<protein>
    <submittedName>
        <fullName evidence="1">Uncharacterized protein</fullName>
    </submittedName>
</protein>
<proteinExistence type="predicted"/>
<evidence type="ECO:0000313" key="1">
    <source>
        <dbReference type="EMBL" id="CDW42504.1"/>
    </source>
</evidence>
<sequence>MIIMSNTSVMTPIYFEPTERVVDNRHGQDLQIL</sequence>
<organism evidence="1">
    <name type="scientific">Lepeophtheirus salmonis</name>
    <name type="common">Salmon louse</name>
    <name type="synonym">Caligus salmonis</name>
    <dbReference type="NCBI Taxonomy" id="72036"/>
    <lineage>
        <taxon>Eukaryota</taxon>
        <taxon>Metazoa</taxon>
        <taxon>Ecdysozoa</taxon>
        <taxon>Arthropoda</taxon>
        <taxon>Crustacea</taxon>
        <taxon>Multicrustacea</taxon>
        <taxon>Hexanauplia</taxon>
        <taxon>Copepoda</taxon>
        <taxon>Siphonostomatoida</taxon>
        <taxon>Caligidae</taxon>
        <taxon>Lepeophtheirus</taxon>
    </lineage>
</organism>